<dbReference type="Proteomes" id="UP001501455">
    <property type="component" value="Unassembled WGS sequence"/>
</dbReference>
<evidence type="ECO:0000313" key="1">
    <source>
        <dbReference type="EMBL" id="GAA3499451.1"/>
    </source>
</evidence>
<accession>A0ABP6TZF2</accession>
<organism evidence="1 2">
    <name type="scientific">Streptomyces prasinosporus</name>
    <dbReference type="NCBI Taxonomy" id="68256"/>
    <lineage>
        <taxon>Bacteria</taxon>
        <taxon>Bacillati</taxon>
        <taxon>Actinomycetota</taxon>
        <taxon>Actinomycetes</taxon>
        <taxon>Kitasatosporales</taxon>
        <taxon>Streptomycetaceae</taxon>
        <taxon>Streptomyces</taxon>
        <taxon>Streptomyces albogriseolus group</taxon>
    </lineage>
</organism>
<gene>
    <name evidence="1" type="ORF">GCM10019016_065550</name>
</gene>
<comment type="caution">
    <text evidence="1">The sequence shown here is derived from an EMBL/GenBank/DDBJ whole genome shotgun (WGS) entry which is preliminary data.</text>
</comment>
<evidence type="ECO:0000313" key="2">
    <source>
        <dbReference type="Proteomes" id="UP001501455"/>
    </source>
</evidence>
<protein>
    <submittedName>
        <fullName evidence="1">Uncharacterized protein</fullName>
    </submittedName>
</protein>
<proteinExistence type="predicted"/>
<sequence>MDPGRILRDPGVAEVSVRGCATGVRGDTGARRAPGRGCCPVGVADGHTAPQWSGADPLARRRRTARCHAPCRTIGRPGRRIRVRLRAADVDFGTPEGAAGLTPA</sequence>
<dbReference type="EMBL" id="BAAAXF010000046">
    <property type="protein sequence ID" value="GAA3499451.1"/>
    <property type="molecule type" value="Genomic_DNA"/>
</dbReference>
<reference evidence="2" key="1">
    <citation type="journal article" date="2019" name="Int. J. Syst. Evol. Microbiol.">
        <title>The Global Catalogue of Microorganisms (GCM) 10K type strain sequencing project: providing services to taxonomists for standard genome sequencing and annotation.</title>
        <authorList>
            <consortium name="The Broad Institute Genomics Platform"/>
            <consortium name="The Broad Institute Genome Sequencing Center for Infectious Disease"/>
            <person name="Wu L."/>
            <person name="Ma J."/>
        </authorList>
    </citation>
    <scope>NUCLEOTIDE SEQUENCE [LARGE SCALE GENOMIC DNA]</scope>
    <source>
        <strain evidence="2">JCM 4816</strain>
    </source>
</reference>
<keyword evidence="2" id="KW-1185">Reference proteome</keyword>
<name>A0ABP6TZF2_9ACTN</name>